<dbReference type="AlphaFoldDB" id="A0A975M615"/>
<dbReference type="EMBL" id="CP076022">
    <property type="protein sequence ID" value="QWC10633.1"/>
    <property type="molecule type" value="Genomic_DNA"/>
</dbReference>
<protein>
    <submittedName>
        <fullName evidence="2">Uncharacterized protein</fullName>
    </submittedName>
</protein>
<evidence type="ECO:0000256" key="1">
    <source>
        <dbReference type="SAM" id="Phobius"/>
    </source>
</evidence>
<feature type="transmembrane region" description="Helical" evidence="1">
    <location>
        <begin position="54"/>
        <end position="74"/>
    </location>
</feature>
<feature type="transmembrane region" description="Helical" evidence="1">
    <location>
        <begin position="110"/>
        <end position="133"/>
    </location>
</feature>
<evidence type="ECO:0000313" key="3">
    <source>
        <dbReference type="Proteomes" id="UP000676885"/>
    </source>
</evidence>
<keyword evidence="3" id="KW-1185">Reference proteome</keyword>
<keyword evidence="1" id="KW-0812">Transmembrane</keyword>
<dbReference type="KEGG" id="ajg:KKR91_03080"/>
<evidence type="ECO:0000313" key="2">
    <source>
        <dbReference type="EMBL" id="QWC10633.1"/>
    </source>
</evidence>
<reference evidence="2 3" key="1">
    <citation type="submission" date="2021-05" db="EMBL/GenBank/DDBJ databases">
        <title>Novel species in genus Arthrobacter.</title>
        <authorList>
            <person name="Zhang G."/>
        </authorList>
    </citation>
    <scope>NUCLEOTIDE SEQUENCE [LARGE SCALE GENOMIC DNA]</scope>
    <source>
        <strain evidence="3">zg-ZUI227</strain>
    </source>
</reference>
<accession>A0A975M615</accession>
<dbReference type="Proteomes" id="UP000676885">
    <property type="component" value="Chromosome"/>
</dbReference>
<organism evidence="2 3">
    <name type="scientific">Arthrobacter jiangjiafuii</name>
    <dbReference type="NCBI Taxonomy" id="2817475"/>
    <lineage>
        <taxon>Bacteria</taxon>
        <taxon>Bacillati</taxon>
        <taxon>Actinomycetota</taxon>
        <taxon>Actinomycetes</taxon>
        <taxon>Micrococcales</taxon>
        <taxon>Micrococcaceae</taxon>
        <taxon>Arthrobacter</taxon>
    </lineage>
</organism>
<proteinExistence type="predicted"/>
<keyword evidence="1" id="KW-0472">Membrane</keyword>
<sequence>MDTNRSAPRDRWNEHVQIREVGTASHGPDRILEEDDVATGPAASRPKLNKSFRAAWVLSALMIGIGLLWIGGAFEAATQTSYSGSNYSPTGEYLGPDLPPLTTQLRNLGYIAQSLLTVGLTSATALLIVQGVLRSRDIRTVDR</sequence>
<keyword evidence="1" id="KW-1133">Transmembrane helix</keyword>
<gene>
    <name evidence="2" type="ORF">KKR91_03080</name>
</gene>
<name>A0A975M615_9MICC</name>
<dbReference type="RefSeq" id="WP_210231675.1">
    <property type="nucleotide sequence ID" value="NZ_CP076022.1"/>
</dbReference>